<dbReference type="CDD" id="cd16444">
    <property type="entry name" value="LipB"/>
    <property type="match status" value="1"/>
</dbReference>
<keyword evidence="3 4" id="KW-0012">Acyltransferase</keyword>
<sequence>MKILWIGRTQYAEAWRLMKSLDRAVAQGLTGDIALVTEHEPVVTVGKHGRLNNVIKWDVPVYVVERGGDATYHGPGQAVVYPIVALRWPLKRYIDAIEDAVIKTLGTYGILAGKKQGHRGVWVGDRKIASIGIAVENNVAYHGVAINVTIDPREFARINPCGLPASTMISMKELGVVAEVKDVGIETAKKLALELGLTPELISKPPEVPQVAEELKPVRVAINA</sequence>
<feature type="binding site" evidence="4 7">
    <location>
        <begin position="143"/>
        <end position="145"/>
    </location>
    <ligand>
        <name>substrate</name>
    </ligand>
</feature>
<keyword evidence="4" id="KW-0963">Cytoplasm</keyword>
<dbReference type="InterPro" id="IPR004143">
    <property type="entry name" value="BPL_LPL_catalytic"/>
</dbReference>
<dbReference type="InterPro" id="IPR045864">
    <property type="entry name" value="aa-tRNA-synth_II/BPL/LPL"/>
</dbReference>
<evidence type="ECO:0000256" key="1">
    <source>
        <dbReference type="ARBA" id="ARBA00004821"/>
    </source>
</evidence>
<dbReference type="EMBL" id="NMUF01000014">
    <property type="protein sequence ID" value="RFA98661.1"/>
    <property type="molecule type" value="Genomic_DNA"/>
</dbReference>
<evidence type="ECO:0000256" key="2">
    <source>
        <dbReference type="ARBA" id="ARBA00022679"/>
    </source>
</evidence>
<dbReference type="Pfam" id="PF21948">
    <property type="entry name" value="LplA-B_cat"/>
    <property type="match status" value="1"/>
</dbReference>
<feature type="domain" description="BPL/LPL catalytic" evidence="9">
    <location>
        <begin position="28"/>
        <end position="199"/>
    </location>
</feature>
<comment type="miscellaneous">
    <text evidence="4">In the reaction, the free carboxyl group of octanoic acid is attached via an amide linkage to the epsilon-amino group of a specific lysine residue of lipoyl domains of lipoate-dependent enzymes.</text>
</comment>
<dbReference type="InterPro" id="IPR020605">
    <property type="entry name" value="Octanoyltransferase_CS"/>
</dbReference>
<comment type="function">
    <text evidence="4 5">Catalyzes the transfer of endogenously produced octanoic acid from octanoyl-acyl-carrier-protein onto the lipoyl domains of lipoate-dependent enzymes. Lipoyl-ACP can also act as a substrate although octanoyl-ACP is likely to be the physiological substrate.</text>
</comment>
<dbReference type="PROSITE" id="PS01313">
    <property type="entry name" value="LIPB"/>
    <property type="match status" value="1"/>
</dbReference>
<dbReference type="GO" id="GO:0005737">
    <property type="term" value="C:cytoplasm"/>
    <property type="evidence" value="ECO:0007669"/>
    <property type="project" value="UniProtKB-SubCell"/>
</dbReference>
<dbReference type="Proteomes" id="UP000257123">
    <property type="component" value="Unassembled WGS sequence"/>
</dbReference>
<gene>
    <name evidence="4 10" type="primary">lipB</name>
    <name evidence="10" type="ORF">CGL51_09905</name>
    <name evidence="11" type="ORF">CGL52_06495</name>
</gene>
<evidence type="ECO:0000256" key="6">
    <source>
        <dbReference type="PIRSR" id="PIRSR016262-1"/>
    </source>
</evidence>
<evidence type="ECO:0000256" key="8">
    <source>
        <dbReference type="PIRSR" id="PIRSR016262-3"/>
    </source>
</evidence>
<feature type="site" description="Lowers pKa of active site Cys" evidence="4 8">
    <location>
        <position position="127"/>
    </location>
</feature>
<dbReference type="PANTHER" id="PTHR10993:SF7">
    <property type="entry name" value="LIPOYLTRANSFERASE 2, MITOCHONDRIAL-RELATED"/>
    <property type="match status" value="1"/>
</dbReference>
<feature type="binding site" evidence="4 7">
    <location>
        <begin position="130"/>
        <end position="132"/>
    </location>
    <ligand>
        <name>substrate</name>
    </ligand>
</feature>
<dbReference type="HAMAP" id="MF_00013">
    <property type="entry name" value="LipB"/>
    <property type="match status" value="1"/>
</dbReference>
<dbReference type="UniPathway" id="UPA00538">
    <property type="reaction ID" value="UER00592"/>
</dbReference>
<evidence type="ECO:0000313" key="11">
    <source>
        <dbReference type="EMBL" id="RFA98661.1"/>
    </source>
</evidence>
<evidence type="ECO:0000256" key="3">
    <source>
        <dbReference type="ARBA" id="ARBA00023315"/>
    </source>
</evidence>
<organism evidence="10 13">
    <name type="scientific">Pyrobaculum aerophilum</name>
    <dbReference type="NCBI Taxonomy" id="13773"/>
    <lineage>
        <taxon>Archaea</taxon>
        <taxon>Thermoproteota</taxon>
        <taxon>Thermoprotei</taxon>
        <taxon>Thermoproteales</taxon>
        <taxon>Thermoproteaceae</taxon>
        <taxon>Pyrobaculum</taxon>
    </lineage>
</organism>
<dbReference type="Proteomes" id="UP000256877">
    <property type="component" value="Unassembled WGS sequence"/>
</dbReference>
<dbReference type="Gene3D" id="3.30.930.10">
    <property type="entry name" value="Bira Bifunctional Protein, Domain 2"/>
    <property type="match status" value="1"/>
</dbReference>
<name>A0A371QW97_9CREN</name>
<comment type="caution">
    <text evidence="10">The sequence shown here is derived from an EMBL/GenBank/DDBJ whole genome shotgun (WGS) entry which is preliminary data.</text>
</comment>
<dbReference type="GO" id="GO:0009249">
    <property type="term" value="P:protein lipoylation"/>
    <property type="evidence" value="ECO:0007669"/>
    <property type="project" value="InterPro"/>
</dbReference>
<keyword evidence="2 4" id="KW-0808">Transferase</keyword>
<dbReference type="SUPFAM" id="SSF55681">
    <property type="entry name" value="Class II aaRS and biotin synthetases"/>
    <property type="match status" value="1"/>
</dbReference>
<comment type="similarity">
    <text evidence="4 5">Belongs to the LipB family.</text>
</comment>
<evidence type="ECO:0000256" key="5">
    <source>
        <dbReference type="PIRNR" id="PIRNR016262"/>
    </source>
</evidence>
<reference evidence="12 13" key="1">
    <citation type="submission" date="2017-07" db="EMBL/GenBank/DDBJ databases">
        <title>Draft genome sequence of aerobic hyperthermophilic archaea, Pyrobaculum aerophilum YKB31 and YKB32.</title>
        <authorList>
            <person name="Mochizuki T."/>
            <person name="Berliner A.J."/>
            <person name="Yoshida-Takashima Y."/>
            <person name="Takaki Y."/>
            <person name="Nunoura T."/>
            <person name="Takai K."/>
        </authorList>
    </citation>
    <scope>NUCLEOTIDE SEQUENCE [LARGE SCALE GENOMIC DNA]</scope>
    <source>
        <strain evidence="10 13">YKB31</strain>
        <strain evidence="11 12">YKB32</strain>
    </source>
</reference>
<dbReference type="NCBIfam" id="TIGR00214">
    <property type="entry name" value="lipB"/>
    <property type="match status" value="1"/>
</dbReference>
<dbReference type="EC" id="2.3.1.181" evidence="4"/>
<dbReference type="OrthoDB" id="56985at2157"/>
<dbReference type="EMBL" id="NMUE01000035">
    <property type="protein sequence ID" value="RFA94546.1"/>
    <property type="molecule type" value="Genomic_DNA"/>
</dbReference>
<evidence type="ECO:0000313" key="13">
    <source>
        <dbReference type="Proteomes" id="UP000257123"/>
    </source>
</evidence>
<feature type="active site" description="Acyl-thioester intermediate" evidence="4 6">
    <location>
        <position position="161"/>
    </location>
</feature>
<dbReference type="PIRSF" id="PIRSF016262">
    <property type="entry name" value="LPLase"/>
    <property type="match status" value="1"/>
</dbReference>
<protein>
    <recommendedName>
        <fullName evidence="4">Probable octanoyltransferase</fullName>
        <ecNumber evidence="4">2.3.1.181</ecNumber>
    </recommendedName>
    <alternativeName>
        <fullName evidence="4">Lipoate-protein ligase B</fullName>
    </alternativeName>
    <alternativeName>
        <fullName evidence="4">Lipoyl/octanoyl transferase</fullName>
    </alternativeName>
    <alternativeName>
        <fullName evidence="4">Octanoyl-[acyl-carrier-protein]-protein N-octanoyltransferase</fullName>
    </alternativeName>
</protein>
<feature type="binding site" evidence="4 7">
    <location>
        <begin position="66"/>
        <end position="73"/>
    </location>
    <ligand>
        <name>substrate</name>
    </ligand>
</feature>
<evidence type="ECO:0000259" key="9">
    <source>
        <dbReference type="PROSITE" id="PS51733"/>
    </source>
</evidence>
<evidence type="ECO:0000256" key="4">
    <source>
        <dbReference type="HAMAP-Rule" id="MF_00013"/>
    </source>
</evidence>
<comment type="pathway">
    <text evidence="1 4 5">Protein modification; protein lipoylation via endogenous pathway; protein N(6)-(lipoyl)lysine from octanoyl-[acyl-carrier-protein]: step 1/2.</text>
</comment>
<dbReference type="GO" id="GO:0033819">
    <property type="term" value="F:lipoyl(octanoyl) transferase activity"/>
    <property type="evidence" value="ECO:0007669"/>
    <property type="project" value="UniProtKB-EC"/>
</dbReference>
<dbReference type="PANTHER" id="PTHR10993">
    <property type="entry name" value="OCTANOYLTRANSFERASE"/>
    <property type="match status" value="1"/>
</dbReference>
<evidence type="ECO:0000256" key="7">
    <source>
        <dbReference type="PIRSR" id="PIRSR016262-2"/>
    </source>
</evidence>
<proteinExistence type="inferred from homology"/>
<accession>A0A371QW97</accession>
<evidence type="ECO:0000313" key="10">
    <source>
        <dbReference type="EMBL" id="RFA94546.1"/>
    </source>
</evidence>
<comment type="subcellular location">
    <subcellularLocation>
        <location evidence="4">Cytoplasm</location>
    </subcellularLocation>
</comment>
<comment type="catalytic activity">
    <reaction evidence="4 5">
        <text>octanoyl-[ACP] + L-lysyl-[protein] = N(6)-octanoyl-L-lysyl-[protein] + holo-[ACP] + H(+)</text>
        <dbReference type="Rhea" id="RHEA:17665"/>
        <dbReference type="Rhea" id="RHEA-COMP:9636"/>
        <dbReference type="Rhea" id="RHEA-COMP:9685"/>
        <dbReference type="Rhea" id="RHEA-COMP:9752"/>
        <dbReference type="Rhea" id="RHEA-COMP:9928"/>
        <dbReference type="ChEBI" id="CHEBI:15378"/>
        <dbReference type="ChEBI" id="CHEBI:29969"/>
        <dbReference type="ChEBI" id="CHEBI:64479"/>
        <dbReference type="ChEBI" id="CHEBI:78463"/>
        <dbReference type="ChEBI" id="CHEBI:78809"/>
        <dbReference type="EC" id="2.3.1.181"/>
    </reaction>
</comment>
<dbReference type="InterPro" id="IPR000544">
    <property type="entry name" value="Octanoyltransferase"/>
</dbReference>
<evidence type="ECO:0000313" key="12">
    <source>
        <dbReference type="Proteomes" id="UP000256877"/>
    </source>
</evidence>
<dbReference type="PROSITE" id="PS51733">
    <property type="entry name" value="BPL_LPL_CATALYTIC"/>
    <property type="match status" value="1"/>
</dbReference>
<dbReference type="AlphaFoldDB" id="A0A371QW97"/>
<dbReference type="RefSeq" id="WP_116421610.1">
    <property type="nucleotide sequence ID" value="NZ_NMUE01000035.1"/>
</dbReference>